<feature type="transmembrane region" description="Helical" evidence="1">
    <location>
        <begin position="122"/>
        <end position="142"/>
    </location>
</feature>
<feature type="transmembrane region" description="Helical" evidence="1">
    <location>
        <begin position="148"/>
        <end position="168"/>
    </location>
</feature>
<keyword evidence="1" id="KW-1133">Transmembrane helix</keyword>
<dbReference type="AlphaFoldDB" id="A0A0L6VS02"/>
<keyword evidence="3" id="KW-1185">Reference proteome</keyword>
<dbReference type="STRING" id="27349.A0A0L6VS02"/>
<keyword evidence="1" id="KW-0472">Membrane</keyword>
<accession>A0A0L6VS02</accession>
<protein>
    <submittedName>
        <fullName evidence="2">Uncharacterized protein</fullName>
    </submittedName>
</protein>
<evidence type="ECO:0000313" key="3">
    <source>
        <dbReference type="Proteomes" id="UP000037035"/>
    </source>
</evidence>
<dbReference type="VEuPathDB" id="FungiDB:VP01_1137g3"/>
<dbReference type="EMBL" id="LAVV01001532">
    <property type="protein sequence ID" value="KNZ63486.1"/>
    <property type="molecule type" value="Genomic_DNA"/>
</dbReference>
<organism evidence="2 3">
    <name type="scientific">Puccinia sorghi</name>
    <dbReference type="NCBI Taxonomy" id="27349"/>
    <lineage>
        <taxon>Eukaryota</taxon>
        <taxon>Fungi</taxon>
        <taxon>Dikarya</taxon>
        <taxon>Basidiomycota</taxon>
        <taxon>Pucciniomycotina</taxon>
        <taxon>Pucciniomycetes</taxon>
        <taxon>Pucciniales</taxon>
        <taxon>Pucciniaceae</taxon>
        <taxon>Puccinia</taxon>
    </lineage>
</organism>
<dbReference type="OrthoDB" id="1368at2759"/>
<sequence>MRENLELAICYGVEAGDNPPVGKPLASPRGGYRIITKPFYFPGAIHCRNNNSFVYSIPASAHQSLHPQEPIPPFLLSELPPLLSKLFSCPLSILCYQPIFLTAWATMLVLLDRFIPELSLKLLVLSTSILNTAMCVSITASFDQHPTILTVLGTVIGFVLSYCILSAYEWNKEGLKQGSTIFHVSCTLACLIWTHCTYFLCNPTPTEPVTNDEFSEASLRETISSILLNMLLLVSRTTKEVCGSGNLHGCRLHKFPCWTPILLGMPCEMGHQCHFVEFLQATICHLFNDRSGILLSLRLCSRSRLAPHTHQVVPIRVNNQVAIALAKNPIFQQTTKHIDITYHWTREIVRSGKVTLN</sequence>
<dbReference type="Proteomes" id="UP000037035">
    <property type="component" value="Unassembled WGS sequence"/>
</dbReference>
<feature type="transmembrane region" description="Helical" evidence="1">
    <location>
        <begin position="91"/>
        <end position="110"/>
    </location>
</feature>
<evidence type="ECO:0000313" key="2">
    <source>
        <dbReference type="EMBL" id="KNZ63486.1"/>
    </source>
</evidence>
<evidence type="ECO:0000256" key="1">
    <source>
        <dbReference type="SAM" id="Phobius"/>
    </source>
</evidence>
<proteinExistence type="predicted"/>
<reference evidence="2 3" key="1">
    <citation type="submission" date="2015-08" db="EMBL/GenBank/DDBJ databases">
        <title>Next Generation Sequencing and Analysis of the Genome of Puccinia sorghi L Schw, the Causal Agent of Maize Common Rust.</title>
        <authorList>
            <person name="Rochi L."/>
            <person name="Burguener G."/>
            <person name="Darino M."/>
            <person name="Turjanski A."/>
            <person name="Kreff E."/>
            <person name="Dieguez M.J."/>
            <person name="Sacco F."/>
        </authorList>
    </citation>
    <scope>NUCLEOTIDE SEQUENCE [LARGE SCALE GENOMIC DNA]</scope>
    <source>
        <strain evidence="2 3">RO10H11247</strain>
    </source>
</reference>
<name>A0A0L6VS02_9BASI</name>
<gene>
    <name evidence="2" type="ORF">VP01_1137g3</name>
</gene>
<comment type="caution">
    <text evidence="2">The sequence shown here is derived from an EMBL/GenBank/DDBJ whole genome shotgun (WGS) entry which is preliminary data.</text>
</comment>
<keyword evidence="1" id="KW-0812">Transmembrane</keyword>